<evidence type="ECO:0000256" key="1">
    <source>
        <dbReference type="ARBA" id="ARBA00004251"/>
    </source>
</evidence>
<dbReference type="FunFam" id="3.80.10.10:FF:000095">
    <property type="entry name" value="LRR receptor-like serine/threonine-protein kinase GSO1"/>
    <property type="match status" value="1"/>
</dbReference>
<dbReference type="GO" id="GO:0051707">
    <property type="term" value="P:response to other organism"/>
    <property type="evidence" value="ECO:0007669"/>
    <property type="project" value="UniProtKB-ARBA"/>
</dbReference>
<evidence type="ECO:0000256" key="6">
    <source>
        <dbReference type="ARBA" id="ARBA00022729"/>
    </source>
</evidence>
<evidence type="ECO:0000256" key="10">
    <source>
        <dbReference type="ARBA" id="ARBA00023180"/>
    </source>
</evidence>
<dbReference type="PANTHER" id="PTHR48063">
    <property type="entry name" value="LRR RECEPTOR-LIKE KINASE"/>
    <property type="match status" value="1"/>
</dbReference>
<dbReference type="SMART" id="SM00369">
    <property type="entry name" value="LRR_TYP"/>
    <property type="match status" value="10"/>
</dbReference>
<dbReference type="GO" id="GO:0099402">
    <property type="term" value="P:plant organ development"/>
    <property type="evidence" value="ECO:0007669"/>
    <property type="project" value="UniProtKB-ARBA"/>
</dbReference>
<evidence type="ECO:0000256" key="5">
    <source>
        <dbReference type="ARBA" id="ARBA00022692"/>
    </source>
</evidence>
<dbReference type="Pfam" id="PF13855">
    <property type="entry name" value="LRR_8"/>
    <property type="match status" value="3"/>
</dbReference>
<accession>A0AAV3PW41</accession>
<dbReference type="Pfam" id="PF08263">
    <property type="entry name" value="LRRNT_2"/>
    <property type="match status" value="1"/>
</dbReference>
<dbReference type="Gene3D" id="3.80.10.10">
    <property type="entry name" value="Ribonuclease Inhibitor"/>
    <property type="match status" value="4"/>
</dbReference>
<comment type="caution">
    <text evidence="15">The sequence shown here is derived from an EMBL/GenBank/DDBJ whole genome shotgun (WGS) entry which is preliminary data.</text>
</comment>
<evidence type="ECO:0000256" key="12">
    <source>
        <dbReference type="SAM" id="SignalP"/>
    </source>
</evidence>
<evidence type="ECO:0000256" key="9">
    <source>
        <dbReference type="ARBA" id="ARBA00023136"/>
    </source>
</evidence>
<dbReference type="EMBL" id="BAABME010002696">
    <property type="protein sequence ID" value="GAA0155724.1"/>
    <property type="molecule type" value="Genomic_DNA"/>
</dbReference>
<evidence type="ECO:0000256" key="3">
    <source>
        <dbReference type="ARBA" id="ARBA00022475"/>
    </source>
</evidence>
<dbReference type="AlphaFoldDB" id="A0AAV3PW41"/>
<keyword evidence="4" id="KW-0433">Leucine-rich repeat</keyword>
<evidence type="ECO:0000256" key="8">
    <source>
        <dbReference type="ARBA" id="ARBA00022989"/>
    </source>
</evidence>
<gene>
    <name evidence="15" type="ORF">LIER_13392</name>
</gene>
<dbReference type="FunFam" id="3.80.10.10:FF:000299">
    <property type="entry name" value="Piriformospora indica-insensitive protein 2"/>
    <property type="match status" value="1"/>
</dbReference>
<proteinExistence type="inferred from homology"/>
<feature type="signal peptide" evidence="12">
    <location>
        <begin position="1"/>
        <end position="20"/>
    </location>
</feature>
<dbReference type="PANTHER" id="PTHR48063:SF81">
    <property type="entry name" value="LEUCINE-RICH REPEAT-CONTAINING N-TERMINAL PLANT-TYPE DOMAIN-CONTAINING PROTEIN"/>
    <property type="match status" value="1"/>
</dbReference>
<name>A0AAV3PW41_LITER</name>
<feature type="domain" description="Leucine-rich repeat-containing N-terminal plant-type" evidence="13">
    <location>
        <begin position="41"/>
        <end position="76"/>
    </location>
</feature>
<evidence type="ECO:0000259" key="14">
    <source>
        <dbReference type="Pfam" id="PF23598"/>
    </source>
</evidence>
<dbReference type="InterPro" id="IPR055414">
    <property type="entry name" value="LRR_R13L4/SHOC2-like"/>
</dbReference>
<dbReference type="InterPro" id="IPR013210">
    <property type="entry name" value="LRR_N_plant-typ"/>
</dbReference>
<dbReference type="GO" id="GO:0006952">
    <property type="term" value="P:defense response"/>
    <property type="evidence" value="ECO:0007669"/>
    <property type="project" value="UniProtKB-ARBA"/>
</dbReference>
<dbReference type="FunFam" id="3.80.10.10:FF:000649">
    <property type="entry name" value="Leucine Rich Repeat family protein"/>
    <property type="match status" value="1"/>
</dbReference>
<keyword evidence="15" id="KW-0675">Receptor</keyword>
<dbReference type="FunFam" id="3.80.10.10:FF:000400">
    <property type="entry name" value="Nuclear pore complex protein NUP107"/>
    <property type="match status" value="1"/>
</dbReference>
<feature type="chain" id="PRO_5043528435" evidence="12">
    <location>
        <begin position="21"/>
        <end position="1000"/>
    </location>
</feature>
<feature type="transmembrane region" description="Helical" evidence="11">
    <location>
        <begin position="922"/>
        <end position="945"/>
    </location>
</feature>
<dbReference type="GO" id="GO:0009653">
    <property type="term" value="P:anatomical structure morphogenesis"/>
    <property type="evidence" value="ECO:0007669"/>
    <property type="project" value="UniProtKB-ARBA"/>
</dbReference>
<keyword evidence="8 11" id="KW-1133">Transmembrane helix</keyword>
<sequence>MSHKFVQLLFLIFLFEAVYLKTIKLGFCYGGFLDSHCLEIEAESLLKLKESLYDPSGRLSSWRGNDCCNWKGVTCSNRTSHVTSLELSNVAAYALGGNISSSLVDLKYLSYLDLSLNNFEGLPIPDFLGSLQNLEYLNLSHATFSGLIPRSLSNLSKLQFLDMRLFTSEVVENDLGWISSLSSLKYLDIGEVDLTGASSHWLSDINSMSSLQELHLPQCNLAYIPLSLPFVNFTSLSVLELSNNGFNSTLPSWLFNLSSLTQLDLSSNNFHGVLPGGFSKLRSLERLDLSSNFGIEGSLSSMGKLCNLKTLKMNSNKLTGEITKFVDSLSECSNKTLETLDLGQNDLTGDLPTSIGLLESLQYLLLWHNSFTGSVPETIGKLSSLKQLYLSDNKMSGNITENLGQLSSLIDLDLSENPWGGIITEAHMMNLSSLKEFSIGIKLSNNITFGFNISPKWIPPFQLKLITIQSCKLGPKFPGWIKNQKELSNIIFNTAGISDTFPDWFLELNLELNELDVAYNELSGKVPNSFRFLESSNVDLSSNLFEGPLPLWSSNVSTLYLRDNKFSGPIPPDIGTIMPFLSDIDISRNSLNGFIPMSIADMNGLVTLVISSNFLSGKVPDFFEKLPMLLIVDMSNNSLSGQIPRSLGSLNSIKFLILSGNNLSGELPSSLRNCTELASMDLGDNRLSGTIPSWIGESMSSLLILRLRNNSFTGKIPAQLCNLSVLHILDLSENILSGALHRCIGNLTGFKVELTQEDTKIYEGKLLVVKQGRMAQYYSILYLVNSIDLSNNKLHGEIPEEVTLLSVLWTLNLSMNHLTGNIPSDIEKLTRLETLDLSWNELSGHIPTTMSSLTFLNHLNLSFNNFSGRIPTGNQFETLDPSIYKGNTFLCGDLLNITCGSKAQTPDGNNENAEDEARFDTLAFYGFIGVGFFTGFWLVCGTLVLKKDCRDAYFYFLLKMYDRILAFPASIPCVRNWKMPANERAEINQSITRYVVNTSV</sequence>
<dbReference type="Pfam" id="PF00560">
    <property type="entry name" value="LRR_1"/>
    <property type="match status" value="5"/>
</dbReference>
<comment type="subcellular location">
    <subcellularLocation>
        <location evidence="1">Cell membrane</location>
        <topology evidence="1">Single-pass type I membrane protein</topology>
    </subcellularLocation>
</comment>
<dbReference type="InterPro" id="IPR032675">
    <property type="entry name" value="LRR_dom_sf"/>
</dbReference>
<keyword evidence="6 12" id="KW-0732">Signal</keyword>
<evidence type="ECO:0000259" key="13">
    <source>
        <dbReference type="Pfam" id="PF08263"/>
    </source>
</evidence>
<dbReference type="GO" id="GO:0005886">
    <property type="term" value="C:plasma membrane"/>
    <property type="evidence" value="ECO:0007669"/>
    <property type="project" value="UniProtKB-SubCell"/>
</dbReference>
<feature type="domain" description="Disease resistance R13L4/SHOC-2-like LRR" evidence="14">
    <location>
        <begin position="335"/>
        <end position="490"/>
    </location>
</feature>
<evidence type="ECO:0000256" key="4">
    <source>
        <dbReference type="ARBA" id="ARBA00022614"/>
    </source>
</evidence>
<keyword evidence="7" id="KW-0677">Repeat</keyword>
<evidence type="ECO:0000256" key="7">
    <source>
        <dbReference type="ARBA" id="ARBA00022737"/>
    </source>
</evidence>
<organism evidence="15 16">
    <name type="scientific">Lithospermum erythrorhizon</name>
    <name type="common">Purple gromwell</name>
    <name type="synonym">Lithospermum officinale var. erythrorhizon</name>
    <dbReference type="NCBI Taxonomy" id="34254"/>
    <lineage>
        <taxon>Eukaryota</taxon>
        <taxon>Viridiplantae</taxon>
        <taxon>Streptophyta</taxon>
        <taxon>Embryophyta</taxon>
        <taxon>Tracheophyta</taxon>
        <taxon>Spermatophyta</taxon>
        <taxon>Magnoliopsida</taxon>
        <taxon>eudicotyledons</taxon>
        <taxon>Gunneridae</taxon>
        <taxon>Pentapetalae</taxon>
        <taxon>asterids</taxon>
        <taxon>lamiids</taxon>
        <taxon>Boraginales</taxon>
        <taxon>Boraginaceae</taxon>
        <taxon>Boraginoideae</taxon>
        <taxon>Lithospermeae</taxon>
        <taxon>Lithospermum</taxon>
    </lineage>
</organism>
<keyword evidence="9 11" id="KW-0472">Membrane</keyword>
<evidence type="ECO:0000256" key="2">
    <source>
        <dbReference type="ARBA" id="ARBA00009592"/>
    </source>
</evidence>
<keyword evidence="10" id="KW-0325">Glycoprotein</keyword>
<keyword evidence="16" id="KW-1185">Reference proteome</keyword>
<evidence type="ECO:0000256" key="11">
    <source>
        <dbReference type="SAM" id="Phobius"/>
    </source>
</evidence>
<dbReference type="Proteomes" id="UP001454036">
    <property type="component" value="Unassembled WGS sequence"/>
</dbReference>
<keyword evidence="3" id="KW-1003">Cell membrane</keyword>
<evidence type="ECO:0000313" key="16">
    <source>
        <dbReference type="Proteomes" id="UP001454036"/>
    </source>
</evidence>
<dbReference type="InterPro" id="IPR003591">
    <property type="entry name" value="Leu-rich_rpt_typical-subtyp"/>
</dbReference>
<keyword evidence="5 11" id="KW-0812">Transmembrane</keyword>
<dbReference type="SUPFAM" id="SSF52058">
    <property type="entry name" value="L domain-like"/>
    <property type="match status" value="3"/>
</dbReference>
<dbReference type="InterPro" id="IPR046956">
    <property type="entry name" value="RLP23-like"/>
</dbReference>
<protein>
    <submittedName>
        <fullName evidence="15">Transmembrane signal receptor</fullName>
    </submittedName>
</protein>
<dbReference type="Pfam" id="PF23598">
    <property type="entry name" value="LRR_14"/>
    <property type="match status" value="1"/>
</dbReference>
<dbReference type="InterPro" id="IPR001611">
    <property type="entry name" value="Leu-rich_rpt"/>
</dbReference>
<evidence type="ECO:0000313" key="15">
    <source>
        <dbReference type="EMBL" id="GAA0155724.1"/>
    </source>
</evidence>
<reference evidence="15 16" key="1">
    <citation type="submission" date="2024-01" db="EMBL/GenBank/DDBJ databases">
        <title>The complete chloroplast genome sequence of Lithospermum erythrorhizon: insights into the phylogenetic relationship among Boraginaceae species and the maternal lineages of purple gromwells.</title>
        <authorList>
            <person name="Okada T."/>
            <person name="Watanabe K."/>
        </authorList>
    </citation>
    <scope>NUCLEOTIDE SEQUENCE [LARGE SCALE GENOMIC DNA]</scope>
</reference>
<dbReference type="FunFam" id="3.80.10.10:FF:000041">
    <property type="entry name" value="LRR receptor-like serine/threonine-protein kinase ERECTA"/>
    <property type="match status" value="1"/>
</dbReference>
<comment type="similarity">
    <text evidence="2">Belongs to the RLP family.</text>
</comment>